<keyword evidence="3" id="KW-1185">Reference proteome</keyword>
<comment type="caution">
    <text evidence="2">The sequence shown here is derived from an EMBL/GenBank/DDBJ whole genome shotgun (WGS) entry which is preliminary data.</text>
</comment>
<accession>A0A4Y3R3D2</accession>
<evidence type="ECO:0000256" key="1">
    <source>
        <dbReference type="SAM" id="MobiDB-lite"/>
    </source>
</evidence>
<dbReference type="Proteomes" id="UP000319210">
    <property type="component" value="Unassembled WGS sequence"/>
</dbReference>
<name>A0A4Y3R3D2_STRCI</name>
<evidence type="ECO:0000313" key="3">
    <source>
        <dbReference type="Proteomes" id="UP000319210"/>
    </source>
</evidence>
<evidence type="ECO:0000313" key="2">
    <source>
        <dbReference type="EMBL" id="GEB52024.1"/>
    </source>
</evidence>
<protein>
    <submittedName>
        <fullName evidence="2">Uncharacterized protein</fullName>
    </submittedName>
</protein>
<organism evidence="2 3">
    <name type="scientific">Streptomyces cacaoi</name>
    <dbReference type="NCBI Taxonomy" id="1898"/>
    <lineage>
        <taxon>Bacteria</taxon>
        <taxon>Bacillati</taxon>
        <taxon>Actinomycetota</taxon>
        <taxon>Actinomycetes</taxon>
        <taxon>Kitasatosporales</taxon>
        <taxon>Streptomycetaceae</taxon>
        <taxon>Streptomyces</taxon>
    </lineage>
</organism>
<gene>
    <name evidence="2" type="ORF">SCA03_45750</name>
</gene>
<sequence>MLMTTSPHHRRESPPGAVCASPVAGADFGVLAMAQLSVGEGKRGKAGRPAQGFRLSPLRPQEDQDGEKLSNKARSAFNKLRLLSDFLSRGPQFFAAVSSQEAKPAS</sequence>
<dbReference type="EMBL" id="BJMM01000026">
    <property type="protein sequence ID" value="GEB52024.1"/>
    <property type="molecule type" value="Genomic_DNA"/>
</dbReference>
<proteinExistence type="predicted"/>
<reference evidence="2 3" key="1">
    <citation type="submission" date="2019-06" db="EMBL/GenBank/DDBJ databases">
        <title>Whole genome shotgun sequence of Streptomyces cacaoi subsp. cacaoi NBRC 12748.</title>
        <authorList>
            <person name="Hosoyama A."/>
            <person name="Uohara A."/>
            <person name="Ohji S."/>
            <person name="Ichikawa N."/>
        </authorList>
    </citation>
    <scope>NUCLEOTIDE SEQUENCE [LARGE SCALE GENOMIC DNA]</scope>
    <source>
        <strain evidence="2 3">NBRC 12748</strain>
    </source>
</reference>
<feature type="region of interest" description="Disordered" evidence="1">
    <location>
        <begin position="39"/>
        <end position="69"/>
    </location>
</feature>
<dbReference type="AlphaFoldDB" id="A0A4Y3R3D2"/>
<feature type="compositionally biased region" description="Basic and acidic residues" evidence="1">
    <location>
        <begin position="60"/>
        <end position="69"/>
    </location>
</feature>